<name>B3SEL7_TRIAD</name>
<protein>
    <recommendedName>
        <fullName evidence="3">C2 domain-containing protein</fullName>
    </recommendedName>
</protein>
<proteinExistence type="predicted"/>
<dbReference type="KEGG" id="tad:TRIADDRAFT_62705"/>
<dbReference type="SUPFAM" id="SSF49562">
    <property type="entry name" value="C2 domain (Calcium/lipid-binding domain, CaLB)"/>
    <property type="match status" value="1"/>
</dbReference>
<dbReference type="Proteomes" id="UP000009022">
    <property type="component" value="Unassembled WGS sequence"/>
</dbReference>
<dbReference type="AlphaFoldDB" id="B3SEL7"/>
<dbReference type="HOGENOM" id="CLU_1067858_0_0_1"/>
<evidence type="ECO:0008006" key="3">
    <source>
        <dbReference type="Google" id="ProtNLM"/>
    </source>
</evidence>
<dbReference type="CTD" id="6759899"/>
<dbReference type="eggNOG" id="KOG0245">
    <property type="taxonomic scope" value="Eukaryota"/>
</dbReference>
<dbReference type="RefSeq" id="XP_002118686.1">
    <property type="nucleotide sequence ID" value="XM_002118650.1"/>
</dbReference>
<dbReference type="EMBL" id="DS985539">
    <property type="protein sequence ID" value="EDV18829.1"/>
    <property type="molecule type" value="Genomic_DNA"/>
</dbReference>
<gene>
    <name evidence="1" type="ORF">TRIADDRAFT_62705</name>
</gene>
<dbReference type="OMA" id="FINISPC"/>
<sequence>GAEEGFISVSCAPCLANGKPLPNDSFVEEPGDLLDKPYHFKVTIRNAEIHKARFSKGILVKYKSYGEKTHTQTETINNTLSPEYNHTHTVNISVITRDHLDWFEQGYLTFYVYGKQEDSVADPRLLKMSTKELREMDSIQDFNIRKDLVITRQDNDGSEISQLKSEILALKRKQTIFQKKEKRIQELCLEWGKKPVEEQNFEAFHRAVTAASNHYSKKFKATVTILSTIIQGQKLARQSQDFGSTASAGSDVKNSKACNIQ</sequence>
<reference evidence="1 2" key="1">
    <citation type="journal article" date="2008" name="Nature">
        <title>The Trichoplax genome and the nature of placozoans.</title>
        <authorList>
            <person name="Srivastava M."/>
            <person name="Begovic E."/>
            <person name="Chapman J."/>
            <person name="Putnam N.H."/>
            <person name="Hellsten U."/>
            <person name="Kawashima T."/>
            <person name="Kuo A."/>
            <person name="Mitros T."/>
            <person name="Salamov A."/>
            <person name="Carpenter M.L."/>
            <person name="Signorovitch A.Y."/>
            <person name="Moreno M.A."/>
            <person name="Kamm K."/>
            <person name="Grimwood J."/>
            <person name="Schmutz J."/>
            <person name="Shapiro H."/>
            <person name="Grigoriev I.V."/>
            <person name="Buss L.W."/>
            <person name="Schierwater B."/>
            <person name="Dellaporta S.L."/>
            <person name="Rokhsar D.S."/>
        </authorList>
    </citation>
    <scope>NUCLEOTIDE SEQUENCE [LARGE SCALE GENOMIC DNA]</scope>
    <source>
        <strain evidence="1 2">Grell-BS-1999</strain>
    </source>
</reference>
<dbReference type="InParanoid" id="B3SEL7"/>
<feature type="non-terminal residue" evidence="1">
    <location>
        <position position="1"/>
    </location>
</feature>
<evidence type="ECO:0000313" key="1">
    <source>
        <dbReference type="EMBL" id="EDV18829.1"/>
    </source>
</evidence>
<dbReference type="OrthoDB" id="3176171at2759"/>
<organism evidence="1 2">
    <name type="scientific">Trichoplax adhaerens</name>
    <name type="common">Trichoplax reptans</name>
    <dbReference type="NCBI Taxonomy" id="10228"/>
    <lineage>
        <taxon>Eukaryota</taxon>
        <taxon>Metazoa</taxon>
        <taxon>Placozoa</taxon>
        <taxon>Uniplacotomia</taxon>
        <taxon>Trichoplacea</taxon>
        <taxon>Trichoplacidae</taxon>
        <taxon>Trichoplax</taxon>
    </lineage>
</organism>
<dbReference type="STRING" id="10228.B3SEL7"/>
<dbReference type="GeneID" id="6759899"/>
<evidence type="ECO:0000313" key="2">
    <source>
        <dbReference type="Proteomes" id="UP000009022"/>
    </source>
</evidence>
<keyword evidence="2" id="KW-1185">Reference proteome</keyword>
<dbReference type="InterPro" id="IPR035892">
    <property type="entry name" value="C2_domain_sf"/>
</dbReference>
<accession>B3SEL7</accession>